<accession>A0ABP1RRJ5</accession>
<dbReference type="EMBL" id="CAXLJM020000103">
    <property type="protein sequence ID" value="CAL8133961.1"/>
    <property type="molecule type" value="Genomic_DNA"/>
</dbReference>
<feature type="transmembrane region" description="Helical" evidence="1">
    <location>
        <begin position="73"/>
        <end position="97"/>
    </location>
</feature>
<comment type="caution">
    <text evidence="2">The sequence shown here is derived from an EMBL/GenBank/DDBJ whole genome shotgun (WGS) entry which is preliminary data.</text>
</comment>
<proteinExistence type="predicted"/>
<name>A0ABP1RRJ5_9HEXA</name>
<keyword evidence="1" id="KW-0812">Transmembrane</keyword>
<gene>
    <name evidence="2" type="ORF">ODALV1_LOCUS25297</name>
</gene>
<keyword evidence="1" id="KW-1133">Transmembrane helix</keyword>
<dbReference type="Proteomes" id="UP001642540">
    <property type="component" value="Unassembled WGS sequence"/>
</dbReference>
<reference evidence="2 3" key="1">
    <citation type="submission" date="2024-08" db="EMBL/GenBank/DDBJ databases">
        <authorList>
            <person name="Cucini C."/>
            <person name="Frati F."/>
        </authorList>
    </citation>
    <scope>NUCLEOTIDE SEQUENCE [LARGE SCALE GENOMIC DNA]</scope>
</reference>
<keyword evidence="1" id="KW-0472">Membrane</keyword>
<organism evidence="2 3">
    <name type="scientific">Orchesella dallaii</name>
    <dbReference type="NCBI Taxonomy" id="48710"/>
    <lineage>
        <taxon>Eukaryota</taxon>
        <taxon>Metazoa</taxon>
        <taxon>Ecdysozoa</taxon>
        <taxon>Arthropoda</taxon>
        <taxon>Hexapoda</taxon>
        <taxon>Collembola</taxon>
        <taxon>Entomobryomorpha</taxon>
        <taxon>Entomobryoidea</taxon>
        <taxon>Orchesellidae</taxon>
        <taxon>Orchesellinae</taxon>
        <taxon>Orchesella</taxon>
    </lineage>
</organism>
<keyword evidence="3" id="KW-1185">Reference proteome</keyword>
<evidence type="ECO:0000256" key="1">
    <source>
        <dbReference type="SAM" id="Phobius"/>
    </source>
</evidence>
<evidence type="ECO:0000313" key="2">
    <source>
        <dbReference type="EMBL" id="CAL8133961.1"/>
    </source>
</evidence>
<sequence length="133" mass="14573">MNSIAVGTIFPVTIADESTHSEVSNDDHPTGNGYFEDIIAKTRKNATEKLKEIENTGQPNALKDRKDGPVSSLILAAAVFAILSCLFILTLLIRVAYLYEQQQEPKLTACLIPLVAFKNEEPDQPTAVVDIDE</sequence>
<protein>
    <submittedName>
        <fullName evidence="2">Uncharacterized protein</fullName>
    </submittedName>
</protein>
<evidence type="ECO:0000313" key="3">
    <source>
        <dbReference type="Proteomes" id="UP001642540"/>
    </source>
</evidence>